<dbReference type="RefSeq" id="WP_105092809.1">
    <property type="nucleotide sequence ID" value="NZ_PPDF01000008.1"/>
</dbReference>
<proteinExistence type="predicted"/>
<name>A0A2S7ZQC7_9FIRM</name>
<organism evidence="1 2">
    <name type="scientific">Veillonella tobetsuensis</name>
    <dbReference type="NCBI Taxonomy" id="1110546"/>
    <lineage>
        <taxon>Bacteria</taxon>
        <taxon>Bacillati</taxon>
        <taxon>Bacillota</taxon>
        <taxon>Negativicutes</taxon>
        <taxon>Veillonellales</taxon>
        <taxon>Veillonellaceae</taxon>
        <taxon>Veillonella</taxon>
    </lineage>
</organism>
<accession>A0A2S7ZQC7</accession>
<reference evidence="1 2" key="1">
    <citation type="submission" date="2018-01" db="EMBL/GenBank/DDBJ databases">
        <title>Draft genome sequences of clinical isolates and type strains of oral Veillonella including Veillonella infantum sp., nov.</title>
        <authorList>
            <person name="Mashima I."/>
            <person name="Liao Y.-C."/>
            <person name="Sabharwal A."/>
            <person name="Haase E.M."/>
            <person name="Nakazawa F."/>
            <person name="Scannapieco F.A."/>
        </authorList>
    </citation>
    <scope>NUCLEOTIDE SEQUENCE [LARGE SCALE GENOMIC DNA]</scope>
    <source>
        <strain evidence="1 2">Y6</strain>
    </source>
</reference>
<dbReference type="EMBL" id="PPDF01000008">
    <property type="protein sequence ID" value="PQL25394.1"/>
    <property type="molecule type" value="Genomic_DNA"/>
</dbReference>
<gene>
    <name evidence="1" type="ORF">VTHSUH11_04755</name>
</gene>
<protein>
    <submittedName>
        <fullName evidence="1">Uncharacterized protein</fullName>
    </submittedName>
</protein>
<comment type="caution">
    <text evidence="1">The sequence shown here is derived from an EMBL/GenBank/DDBJ whole genome shotgun (WGS) entry which is preliminary data.</text>
</comment>
<dbReference type="Proteomes" id="UP000238877">
    <property type="component" value="Unassembled WGS sequence"/>
</dbReference>
<evidence type="ECO:0000313" key="2">
    <source>
        <dbReference type="Proteomes" id="UP000238877"/>
    </source>
</evidence>
<evidence type="ECO:0000313" key="1">
    <source>
        <dbReference type="EMBL" id="PQL25394.1"/>
    </source>
</evidence>
<dbReference type="AlphaFoldDB" id="A0A2S7ZQC7"/>
<sequence>MIADLEKKRRAAYALNLCTVSVSQIIDYEDLIVLEQEYEAILNNLNLEAMPKDEPLLLIIKQILDVITFFRIDKVERSVIEEEYNKQVRNAIWSAVPNFGMLIAGGNLMTTGVAIATQVGMGYMNYRNNRNEYKREKDNKLWQLQKAAIEQFNGLRRELFATAWRLADKYGFPDKYRLTERQITNYNRILLDSNIIRRYERLDAIKECFEAYPPFWYYLGSVANKIYRERKDLKSNYYKEIAIDAFEKYWEINEQGLLREDQVAASCALEYIDILLDLSNDSIKINRIEKLMRQAIEYSGHSNDVLQCCAFYNLRINEYEEAAKLYKYLVNDSYNTLFNAQILSSLYVRLNDHFRYQLLKELVDEDGKYLYPFENGKLELGDQRFTEQLFSNLKCRYRYFFDKLNVKYRNEFKNILFGYLKQSGEEILSDDKIYASIVSFFTGRSAWNKDKFEKYFKSKNYGEAIISLLNQYMDDISTLSVLTKDIGLKKIKENIEMKLRGFYKEPQYSLEWGKQTLDVNKKFSDILEYTVLILFSNFKSIKSTIDLSKIHILDEEITTLANKKEIIIPVNVINKVIIKKEKNNQFKFTLDFLGTDGKVIQEKFEIYNDLRQLIQSVFESCKLVRIIADTNEFFNNHPLSNDSLKRDAISVVELINDKRYLVFSDSYFFVYMNNEHSQARPYNTMGNDKFKDGDAIINFKETSVISDVKDRFIDDINKLKTDSKIVECIRCLAKEIINYKDRKERTK</sequence>